<organism evidence="2 3">
    <name type="scientific">Frieseomelitta varia</name>
    <dbReference type="NCBI Taxonomy" id="561572"/>
    <lineage>
        <taxon>Eukaryota</taxon>
        <taxon>Metazoa</taxon>
        <taxon>Ecdysozoa</taxon>
        <taxon>Arthropoda</taxon>
        <taxon>Hexapoda</taxon>
        <taxon>Insecta</taxon>
        <taxon>Pterygota</taxon>
        <taxon>Neoptera</taxon>
        <taxon>Endopterygota</taxon>
        <taxon>Hymenoptera</taxon>
        <taxon>Apocrita</taxon>
        <taxon>Aculeata</taxon>
        <taxon>Apoidea</taxon>
        <taxon>Anthophila</taxon>
        <taxon>Apidae</taxon>
        <taxon>Frieseomelitta</taxon>
    </lineage>
</organism>
<protein>
    <recommendedName>
        <fullName evidence="1">Cilia- and flagella-associated protein 61 N-terminal domain-containing protein</fullName>
    </recommendedName>
</protein>
<evidence type="ECO:0000313" key="3">
    <source>
        <dbReference type="Proteomes" id="UP000655588"/>
    </source>
</evidence>
<comment type="caution">
    <text evidence="2">The sequence shown here is derived from an EMBL/GenBank/DDBJ whole genome shotgun (WGS) entry which is preliminary data.</text>
</comment>
<dbReference type="AlphaFoldDB" id="A0A833S5K0"/>
<gene>
    <name evidence="2" type="ORF">E2986_13858</name>
</gene>
<dbReference type="EMBL" id="WNWW01000906">
    <property type="protein sequence ID" value="KAF3420948.1"/>
    <property type="molecule type" value="Genomic_DNA"/>
</dbReference>
<sequence>MNIWLGDPEAYFLGRRSLDPASKIFGVRQMEHADLPNIEQLIHPETYEIFGDVDLERILYTRSTKSFELKKTILNLRLTILELKKIVVTFSIQEILISSEASCLSMVQCNEKCEIISGICLCNYSNVPSVAPDDWLTWLYTLYK</sequence>
<name>A0A833S5K0_9HYME</name>
<keyword evidence="3" id="KW-1185">Reference proteome</keyword>
<dbReference type="Pfam" id="PF16092">
    <property type="entry name" value="CFAP61_N"/>
    <property type="match status" value="1"/>
</dbReference>
<accession>A0A833S5K0</accession>
<dbReference type="Proteomes" id="UP000655588">
    <property type="component" value="Unassembled WGS sequence"/>
</dbReference>
<feature type="domain" description="Cilia- and flagella-associated protein 61 N-terminal" evidence="1">
    <location>
        <begin position="27"/>
        <end position="144"/>
    </location>
</feature>
<proteinExistence type="predicted"/>
<evidence type="ECO:0000313" key="2">
    <source>
        <dbReference type="EMBL" id="KAF3420948.1"/>
    </source>
</evidence>
<dbReference type="InterPro" id="IPR032151">
    <property type="entry name" value="CFAP61_N"/>
</dbReference>
<reference evidence="2" key="1">
    <citation type="submission" date="2019-11" db="EMBL/GenBank/DDBJ databases">
        <title>The nuclear and mitochondrial genomes of Frieseomelitta varia - a highly eusocial stingless bee (Meliponini) with a permanently sterile worker caste.</title>
        <authorList>
            <person name="Freitas F.C.P."/>
            <person name="Lourenco A.P."/>
            <person name="Nunes F.M.F."/>
            <person name="Paschoal A.R."/>
            <person name="Abreu F.C.P."/>
            <person name="Barbin F.O."/>
            <person name="Bataglia L."/>
            <person name="Cardoso-Junior C.A.M."/>
            <person name="Cervoni M.S."/>
            <person name="Silva S.R."/>
            <person name="Dalarmi F."/>
            <person name="Del Lama M.A."/>
            <person name="Depintor T.S."/>
            <person name="Ferreira K.M."/>
            <person name="Goria P.S."/>
            <person name="Jaskot M.C."/>
            <person name="Lago D.C."/>
            <person name="Luna-Lucena D."/>
            <person name="Moda L.M."/>
            <person name="Nascimento L."/>
            <person name="Pedrino M."/>
            <person name="Rabico F.O."/>
            <person name="Sanches F.C."/>
            <person name="Santos D.E."/>
            <person name="Santos C.G."/>
            <person name="Vieira J."/>
            <person name="Lopes T.F."/>
            <person name="Barchuk A.R."/>
            <person name="Hartfelder K."/>
            <person name="Simoes Z.L.P."/>
            <person name="Bitondi M.M.G."/>
            <person name="Pinheiro D.G."/>
        </authorList>
    </citation>
    <scope>NUCLEOTIDE SEQUENCE</scope>
    <source>
        <strain evidence="2">USP_RPSP 00005682</strain>
        <tissue evidence="2">Whole individual</tissue>
    </source>
</reference>
<evidence type="ECO:0000259" key="1">
    <source>
        <dbReference type="Pfam" id="PF16092"/>
    </source>
</evidence>